<dbReference type="Proteomes" id="UP001202550">
    <property type="component" value="Unassembled WGS sequence"/>
</dbReference>
<accession>A0ABT0M1J3</accession>
<name>A0ABT0M1J3_9RHOB</name>
<evidence type="ECO:0000313" key="2">
    <source>
        <dbReference type="Proteomes" id="UP001202550"/>
    </source>
</evidence>
<protein>
    <recommendedName>
        <fullName evidence="3">Transposase</fullName>
    </recommendedName>
</protein>
<evidence type="ECO:0008006" key="3">
    <source>
        <dbReference type="Google" id="ProtNLM"/>
    </source>
</evidence>
<proteinExistence type="predicted"/>
<reference evidence="1 2" key="1">
    <citation type="submission" date="2022-05" db="EMBL/GenBank/DDBJ databases">
        <title>Seasonal and diel survey of microbial diversity of the Tyrrhenian coast.</title>
        <authorList>
            <person name="Gattoni G."/>
            <person name="Corral P."/>
        </authorList>
    </citation>
    <scope>NUCLEOTIDE SEQUENCE [LARGE SCALE GENOMIC DNA]</scope>
    <source>
        <strain evidence="1 2">V10</strain>
    </source>
</reference>
<dbReference type="InterPro" id="IPR058227">
    <property type="entry name" value="RSP_7527-like"/>
</dbReference>
<organism evidence="1 2">
    <name type="scientific">Roseinatronobacter domitianus</name>
    <dbReference type="NCBI Taxonomy" id="2940293"/>
    <lineage>
        <taxon>Bacteria</taxon>
        <taxon>Pseudomonadati</taxon>
        <taxon>Pseudomonadota</taxon>
        <taxon>Alphaproteobacteria</taxon>
        <taxon>Rhodobacterales</taxon>
        <taxon>Paracoccaceae</taxon>
        <taxon>Roseinatronobacter</taxon>
    </lineage>
</organism>
<comment type="caution">
    <text evidence="1">The sequence shown here is derived from an EMBL/GenBank/DDBJ whole genome shotgun (WGS) entry which is preliminary data.</text>
</comment>
<dbReference type="NCBIfam" id="NF046098">
    <property type="entry name" value="RSP_7527_fam"/>
    <property type="match status" value="1"/>
</dbReference>
<keyword evidence="2" id="KW-1185">Reference proteome</keyword>
<evidence type="ECO:0000313" key="1">
    <source>
        <dbReference type="EMBL" id="MCL1628727.1"/>
    </source>
</evidence>
<gene>
    <name evidence="1" type="ORF">M3N55_08285</name>
</gene>
<dbReference type="EMBL" id="JALZWP010000006">
    <property type="protein sequence ID" value="MCL1628727.1"/>
    <property type="molecule type" value="Genomic_DNA"/>
</dbReference>
<sequence>MQDRPDFAADMADLTRLEHEARRLRTAFMAEMFAAAFHGIANLMTLRRTAS</sequence>
<dbReference type="RefSeq" id="WP_249058059.1">
    <property type="nucleotide sequence ID" value="NZ_JALZWP010000006.1"/>
</dbReference>